<organism evidence="2 3">
    <name type="scientific">Paxillus rubicundulus Ve08.2h10</name>
    <dbReference type="NCBI Taxonomy" id="930991"/>
    <lineage>
        <taxon>Eukaryota</taxon>
        <taxon>Fungi</taxon>
        <taxon>Dikarya</taxon>
        <taxon>Basidiomycota</taxon>
        <taxon>Agaricomycotina</taxon>
        <taxon>Agaricomycetes</taxon>
        <taxon>Agaricomycetidae</taxon>
        <taxon>Boletales</taxon>
        <taxon>Paxilineae</taxon>
        <taxon>Paxillaceae</taxon>
        <taxon>Paxillus</taxon>
    </lineage>
</organism>
<dbReference type="InParanoid" id="A0A0D0DL10"/>
<reference evidence="2 3" key="1">
    <citation type="submission" date="2014-04" db="EMBL/GenBank/DDBJ databases">
        <authorList>
            <consortium name="DOE Joint Genome Institute"/>
            <person name="Kuo A."/>
            <person name="Kohler A."/>
            <person name="Jargeat P."/>
            <person name="Nagy L.G."/>
            <person name="Floudas D."/>
            <person name="Copeland A."/>
            <person name="Barry K.W."/>
            <person name="Cichocki N."/>
            <person name="Veneault-Fourrey C."/>
            <person name="LaButti K."/>
            <person name="Lindquist E.A."/>
            <person name="Lipzen A."/>
            <person name="Lundell T."/>
            <person name="Morin E."/>
            <person name="Murat C."/>
            <person name="Sun H."/>
            <person name="Tunlid A."/>
            <person name="Henrissat B."/>
            <person name="Grigoriev I.V."/>
            <person name="Hibbett D.S."/>
            <person name="Martin F."/>
            <person name="Nordberg H.P."/>
            <person name="Cantor M.N."/>
            <person name="Hua S.X."/>
        </authorList>
    </citation>
    <scope>NUCLEOTIDE SEQUENCE [LARGE SCALE GENOMIC DNA]</scope>
    <source>
        <strain evidence="2 3">Ve08.2h10</strain>
    </source>
</reference>
<reference evidence="3" key="2">
    <citation type="submission" date="2015-01" db="EMBL/GenBank/DDBJ databases">
        <title>Evolutionary Origins and Diversification of the Mycorrhizal Mutualists.</title>
        <authorList>
            <consortium name="DOE Joint Genome Institute"/>
            <consortium name="Mycorrhizal Genomics Consortium"/>
            <person name="Kohler A."/>
            <person name="Kuo A."/>
            <person name="Nagy L.G."/>
            <person name="Floudas D."/>
            <person name="Copeland A."/>
            <person name="Barry K.W."/>
            <person name="Cichocki N."/>
            <person name="Veneault-Fourrey C."/>
            <person name="LaButti K."/>
            <person name="Lindquist E.A."/>
            <person name="Lipzen A."/>
            <person name="Lundell T."/>
            <person name="Morin E."/>
            <person name="Murat C."/>
            <person name="Riley R."/>
            <person name="Ohm R."/>
            <person name="Sun H."/>
            <person name="Tunlid A."/>
            <person name="Henrissat B."/>
            <person name="Grigoriev I.V."/>
            <person name="Hibbett D.S."/>
            <person name="Martin F."/>
        </authorList>
    </citation>
    <scope>NUCLEOTIDE SEQUENCE [LARGE SCALE GENOMIC DNA]</scope>
    <source>
        <strain evidence="3">Ve08.2h10</strain>
    </source>
</reference>
<protein>
    <submittedName>
        <fullName evidence="2">Uncharacterized protein</fullName>
    </submittedName>
</protein>
<dbReference type="Proteomes" id="UP000054538">
    <property type="component" value="Unassembled WGS sequence"/>
</dbReference>
<keyword evidence="1" id="KW-1133">Transmembrane helix</keyword>
<keyword evidence="1" id="KW-0812">Transmembrane</keyword>
<dbReference type="HOGENOM" id="CLU_2455415_0_0_1"/>
<evidence type="ECO:0000313" key="3">
    <source>
        <dbReference type="Proteomes" id="UP000054538"/>
    </source>
</evidence>
<keyword evidence="1" id="KW-0472">Membrane</keyword>
<evidence type="ECO:0000313" key="2">
    <source>
        <dbReference type="EMBL" id="KIK91913.1"/>
    </source>
</evidence>
<name>A0A0D0DL10_9AGAM</name>
<proteinExistence type="predicted"/>
<dbReference type="AlphaFoldDB" id="A0A0D0DL10"/>
<dbReference type="EMBL" id="KN825333">
    <property type="protein sequence ID" value="KIK91913.1"/>
    <property type="molecule type" value="Genomic_DNA"/>
</dbReference>
<sequence length="89" mass="10290">MMMMFKISALGNNLQDTGRLLKCSSAPTMLLITNIYTVNIFLVLLIFSYASGHLRHEGSLWHASYDDLRSYHWHHRQYCADQPSPSILF</sequence>
<accession>A0A0D0DL10</accession>
<keyword evidence="3" id="KW-1185">Reference proteome</keyword>
<feature type="transmembrane region" description="Helical" evidence="1">
    <location>
        <begin position="29"/>
        <end position="50"/>
    </location>
</feature>
<evidence type="ECO:0000256" key="1">
    <source>
        <dbReference type="SAM" id="Phobius"/>
    </source>
</evidence>
<gene>
    <name evidence="2" type="ORF">PAXRUDRAFT_606686</name>
</gene>